<gene>
    <name evidence="4" type="primary">LOC104942369</name>
</gene>
<evidence type="ECO:0000256" key="2">
    <source>
        <dbReference type="SAM" id="MobiDB-lite"/>
    </source>
</evidence>
<evidence type="ECO:0000256" key="1">
    <source>
        <dbReference type="SAM" id="Coils"/>
    </source>
</evidence>
<feature type="region of interest" description="Disordered" evidence="2">
    <location>
        <begin position="232"/>
        <end position="315"/>
    </location>
</feature>
<dbReference type="KEGG" id="ncc:104942369"/>
<evidence type="ECO:0000313" key="3">
    <source>
        <dbReference type="Proteomes" id="UP000504611"/>
    </source>
</evidence>
<feature type="region of interest" description="Disordered" evidence="2">
    <location>
        <begin position="161"/>
        <end position="181"/>
    </location>
</feature>
<dbReference type="Proteomes" id="UP000504611">
    <property type="component" value="Unplaced"/>
</dbReference>
<reference evidence="4" key="1">
    <citation type="submission" date="2025-08" db="UniProtKB">
        <authorList>
            <consortium name="RefSeq"/>
        </authorList>
    </citation>
    <scope>IDENTIFICATION</scope>
    <source>
        <tissue evidence="4">Muscle</tissue>
    </source>
</reference>
<dbReference type="Pfam" id="PF15794">
    <property type="entry name" value="CCDC106"/>
    <property type="match status" value="1"/>
</dbReference>
<dbReference type="PANTHER" id="PTHR16477">
    <property type="entry name" value="COILED-COIL DOMAIN-CONTAINING PROTEIN 106"/>
    <property type="match status" value="1"/>
</dbReference>
<keyword evidence="1" id="KW-0175">Coiled coil</keyword>
<organism evidence="3 4">
    <name type="scientific">Notothenia coriiceps</name>
    <name type="common">black rockcod</name>
    <dbReference type="NCBI Taxonomy" id="8208"/>
    <lineage>
        <taxon>Eukaryota</taxon>
        <taxon>Metazoa</taxon>
        <taxon>Chordata</taxon>
        <taxon>Craniata</taxon>
        <taxon>Vertebrata</taxon>
        <taxon>Euteleostomi</taxon>
        <taxon>Actinopterygii</taxon>
        <taxon>Neopterygii</taxon>
        <taxon>Teleostei</taxon>
        <taxon>Neoteleostei</taxon>
        <taxon>Acanthomorphata</taxon>
        <taxon>Eupercaria</taxon>
        <taxon>Perciformes</taxon>
        <taxon>Notothenioidei</taxon>
        <taxon>Nototheniidae</taxon>
        <taxon>Notothenia</taxon>
    </lineage>
</organism>
<accession>A0A6I9MHE6</accession>
<dbReference type="GeneID" id="104942369"/>
<sequence length="441" mass="49157">MAAVELKSSFSTWRYSHHFTFVEHREKNVLVKCKLCLGGSKSLSTAQNSNSNLLKHLLKQHAGTKLVAKTKDPDSSDATPPKQQLLDFNRGTASQGKVDAIARSVEMSSVWQQEPSEYSPCVEIDSSSVRIENTYTSPAWLKQEQDDLRIIKWENFQTAASADSVQDNTPSSAMSAGSHAESLPPRVLLTMTKLQCMLETKQERIAALERQVEDLMQDRKFLRSQIENLTSNRSMSTFASPSPLTEAPRHSKVQHSESKSRRRERVSSCSPDSSDSASEASGSSEFSAASSEHRRKKHHKDKKRSKRGKDYSRKRATGVQYVIHRYKQVLSSFVKKKSMSEAFRHLGIDRNTIANTACIAELHLAGKDMVPLVGVFRQGEETLVSYAQRCTLVIDSDADLSRRIDIMKANGELLPISGKRPRAMHSHLQQLGGAAESILIG</sequence>
<dbReference type="AlphaFoldDB" id="A0A6I9MHE6"/>
<keyword evidence="3" id="KW-1185">Reference proteome</keyword>
<dbReference type="InterPro" id="IPR031591">
    <property type="entry name" value="CCDC106"/>
</dbReference>
<feature type="compositionally biased region" description="Polar residues" evidence="2">
    <location>
        <begin position="161"/>
        <end position="175"/>
    </location>
</feature>
<dbReference type="PANTHER" id="PTHR16477:SF5">
    <property type="entry name" value="COILED-COIL DOMAIN-CONTAINING PROTEIN 106-RELATED"/>
    <property type="match status" value="1"/>
</dbReference>
<dbReference type="GO" id="GO:0005654">
    <property type="term" value="C:nucleoplasm"/>
    <property type="evidence" value="ECO:0007669"/>
    <property type="project" value="TreeGrafter"/>
</dbReference>
<proteinExistence type="predicted"/>
<dbReference type="RefSeq" id="XP_010765884.1">
    <property type="nucleotide sequence ID" value="XM_010767582.1"/>
</dbReference>
<feature type="coiled-coil region" evidence="1">
    <location>
        <begin position="191"/>
        <end position="232"/>
    </location>
</feature>
<feature type="compositionally biased region" description="Low complexity" evidence="2">
    <location>
        <begin position="267"/>
        <end position="290"/>
    </location>
</feature>
<dbReference type="OrthoDB" id="8853683at2759"/>
<feature type="compositionally biased region" description="Polar residues" evidence="2">
    <location>
        <begin position="232"/>
        <end position="243"/>
    </location>
</feature>
<evidence type="ECO:0000313" key="4">
    <source>
        <dbReference type="RefSeq" id="XP_010765884.1"/>
    </source>
</evidence>
<feature type="compositionally biased region" description="Basic residues" evidence="2">
    <location>
        <begin position="293"/>
        <end position="307"/>
    </location>
</feature>
<name>A0A6I9MHE6_9TELE</name>
<protein>
    <submittedName>
        <fullName evidence="4">Uncharacterized protein isoform X1</fullName>
    </submittedName>
</protein>